<comment type="similarity">
    <text evidence="3">Belongs to the polysaccharide deacetylase family.</text>
</comment>
<keyword evidence="8" id="KW-0812">Transmembrane</keyword>
<dbReference type="InterPro" id="IPR029044">
    <property type="entry name" value="Nucleotide-diphossugar_trans"/>
</dbReference>
<keyword evidence="8" id="KW-0472">Membrane</keyword>
<feature type="transmembrane region" description="Helical" evidence="8">
    <location>
        <begin position="1111"/>
        <end position="1132"/>
    </location>
</feature>
<dbReference type="SUPFAM" id="SSF88713">
    <property type="entry name" value="Glycoside hydrolase/deacetylase"/>
    <property type="match status" value="1"/>
</dbReference>
<dbReference type="SUPFAM" id="SSF51445">
    <property type="entry name" value="(Trans)glycosidases"/>
    <property type="match status" value="1"/>
</dbReference>
<evidence type="ECO:0000259" key="9">
    <source>
        <dbReference type="PROSITE" id="PS51677"/>
    </source>
</evidence>
<dbReference type="InterPro" id="IPR011330">
    <property type="entry name" value="Glyco_hydro/deAcase_b/a-brl"/>
</dbReference>
<dbReference type="GO" id="GO:0016757">
    <property type="term" value="F:glycosyltransferase activity"/>
    <property type="evidence" value="ECO:0007669"/>
    <property type="project" value="UniProtKB-KW"/>
</dbReference>
<gene>
    <name evidence="10" type="ORF">D5400_04440</name>
</gene>
<dbReference type="Pfam" id="PF01522">
    <property type="entry name" value="Polysacc_deac_1"/>
    <property type="match status" value="1"/>
</dbReference>
<dbReference type="Proteomes" id="UP000268192">
    <property type="component" value="Chromosome"/>
</dbReference>
<dbReference type="EMBL" id="CP032509">
    <property type="protein sequence ID" value="AZN70620.1"/>
    <property type="molecule type" value="Genomic_DNA"/>
</dbReference>
<keyword evidence="8" id="KW-1133">Transmembrane helix</keyword>
<evidence type="ECO:0000313" key="11">
    <source>
        <dbReference type="Proteomes" id="UP000268192"/>
    </source>
</evidence>
<dbReference type="InterPro" id="IPR029070">
    <property type="entry name" value="Chitinase_insertion_sf"/>
</dbReference>
<evidence type="ECO:0000313" key="10">
    <source>
        <dbReference type="EMBL" id="AZN70620.1"/>
    </source>
</evidence>
<feature type="transmembrane region" description="Helical" evidence="8">
    <location>
        <begin position="731"/>
        <end position="759"/>
    </location>
</feature>
<protein>
    <recommendedName>
        <fullName evidence="4">Chitooligosaccharide deacetylase</fullName>
    </recommendedName>
    <alternativeName>
        <fullName evidence="7">Nodulation protein B</fullName>
    </alternativeName>
</protein>
<keyword evidence="6 10" id="KW-0808">Transferase</keyword>
<keyword evidence="5" id="KW-0328">Glycosyltransferase</keyword>
<evidence type="ECO:0000256" key="1">
    <source>
        <dbReference type="ARBA" id="ARBA00003236"/>
    </source>
</evidence>
<organism evidence="10 11">
    <name type="scientific">Georhizobium profundi</name>
    <dbReference type="NCBI Taxonomy" id="2341112"/>
    <lineage>
        <taxon>Bacteria</taxon>
        <taxon>Pseudomonadati</taxon>
        <taxon>Pseudomonadota</taxon>
        <taxon>Alphaproteobacteria</taxon>
        <taxon>Hyphomicrobiales</taxon>
        <taxon>Rhizobiaceae</taxon>
        <taxon>Georhizobium</taxon>
    </lineage>
</organism>
<keyword evidence="11" id="KW-1185">Reference proteome</keyword>
<name>A0A3S9B122_9HYPH</name>
<dbReference type="GO" id="GO:0005975">
    <property type="term" value="P:carbohydrate metabolic process"/>
    <property type="evidence" value="ECO:0007669"/>
    <property type="project" value="InterPro"/>
</dbReference>
<evidence type="ECO:0000256" key="6">
    <source>
        <dbReference type="ARBA" id="ARBA00022679"/>
    </source>
</evidence>
<proteinExistence type="inferred from homology"/>
<evidence type="ECO:0000256" key="7">
    <source>
        <dbReference type="ARBA" id="ARBA00032976"/>
    </source>
</evidence>
<dbReference type="PROSITE" id="PS51677">
    <property type="entry name" value="NODB"/>
    <property type="match status" value="1"/>
</dbReference>
<dbReference type="KEGG" id="abaw:D5400_04440"/>
<dbReference type="InterPro" id="IPR017853">
    <property type="entry name" value="GH"/>
</dbReference>
<dbReference type="CDD" id="cd06423">
    <property type="entry name" value="CESA_like"/>
    <property type="match status" value="1"/>
</dbReference>
<evidence type="ECO:0000256" key="3">
    <source>
        <dbReference type="ARBA" id="ARBA00010973"/>
    </source>
</evidence>
<dbReference type="InterPro" id="IPR002509">
    <property type="entry name" value="NODB_dom"/>
</dbReference>
<dbReference type="Gene3D" id="3.20.20.370">
    <property type="entry name" value="Glycoside hydrolase/deacetylase"/>
    <property type="match status" value="1"/>
</dbReference>
<evidence type="ECO:0000256" key="4">
    <source>
        <dbReference type="ARBA" id="ARBA00020071"/>
    </source>
</evidence>
<feature type="transmembrane region" description="Helical" evidence="8">
    <location>
        <begin position="1067"/>
        <end position="1091"/>
    </location>
</feature>
<dbReference type="Pfam" id="PF13641">
    <property type="entry name" value="Glyco_tranf_2_3"/>
    <property type="match status" value="1"/>
</dbReference>
<feature type="transmembrane region" description="Helical" evidence="8">
    <location>
        <begin position="53"/>
        <end position="78"/>
    </location>
</feature>
<comment type="similarity">
    <text evidence="2">Belongs to the glycosyltransferase 2 family.</text>
</comment>
<feature type="domain" description="NodB homology" evidence="9">
    <location>
        <begin position="501"/>
        <end position="690"/>
    </location>
</feature>
<dbReference type="GO" id="GO:0016810">
    <property type="term" value="F:hydrolase activity, acting on carbon-nitrogen (but not peptide) bonds"/>
    <property type="evidence" value="ECO:0007669"/>
    <property type="project" value="InterPro"/>
</dbReference>
<dbReference type="PANTHER" id="PTHR43630:SF1">
    <property type="entry name" value="POLY-BETA-1,6-N-ACETYL-D-GLUCOSAMINE SYNTHASE"/>
    <property type="match status" value="1"/>
</dbReference>
<feature type="transmembrane region" description="Helical" evidence="8">
    <location>
        <begin position="1037"/>
        <end position="1055"/>
    </location>
</feature>
<dbReference type="Gene3D" id="3.90.550.10">
    <property type="entry name" value="Spore Coat Polysaccharide Biosynthesis Protein SpsA, Chain A"/>
    <property type="match status" value="1"/>
</dbReference>
<evidence type="ECO:0000256" key="5">
    <source>
        <dbReference type="ARBA" id="ARBA00022676"/>
    </source>
</evidence>
<dbReference type="PANTHER" id="PTHR43630">
    <property type="entry name" value="POLY-BETA-1,6-N-ACETYL-D-GLUCOSAMINE SYNTHASE"/>
    <property type="match status" value="1"/>
</dbReference>
<comment type="function">
    <text evidence="1">Is involved in generating a small heat-stable compound (Nod), an acylated oligomer of N-acetylglucosamine, that stimulates mitosis in various plant protoplasts.</text>
</comment>
<dbReference type="AlphaFoldDB" id="A0A3S9B122"/>
<dbReference type="Gene3D" id="3.10.50.10">
    <property type="match status" value="1"/>
</dbReference>
<evidence type="ECO:0000256" key="8">
    <source>
        <dbReference type="SAM" id="Phobius"/>
    </source>
</evidence>
<dbReference type="SUPFAM" id="SSF53448">
    <property type="entry name" value="Nucleotide-diphospho-sugar transferases"/>
    <property type="match status" value="1"/>
</dbReference>
<accession>A0A3S9B122</accession>
<sequence length="1146" mass="123406">MLAHAYEAGNMADNGQSEERNVVPAATVPSVGPAETTHRAGHIFFDGSGRRALFANAVMLALVFTLCTGLAVVAYGIVNAPTLRELVGFHPELKARETGRLVHDKNEPALVATRNRRVGEAGRQALRLAFLAEEDTGAFVSLMRNADRLDGIIPEWLGLRTAGGRPEIVSSLTEIPTLPWIKQNAPHLALYPLLKAEASTSDMLRYLASARTRQDLVERIGAQLDTLGAAGIALDFSEALPAGHRDTRLFIATLRQALQPTGRKVIFIAPAGASMAEIASVSSATDYVLVQAHDNTGQRHRSGPTASQGWFEDYLAKVTRVLPREKLIMSIGSFAYDWKAHGTSELVSVQMAWDRMAASGAALRMDPASLNATFDYTDALGRARSVWMLDAATVFNQASVALASAPAGIAIWRLGMEDPGVWRFLAKGLIPNAETRAALTPTDAGYGAFEQAKGVLLSAAPGTTGTRSLTFNESLGLIVGQTMPNIPRQTEFAAWFPADPKAIALTFDDGPDAVFTPQILDILKKRGARATFYMIGSKVMNDPAIARRALAEGHDVGNHSFLHPNLFQSSAERIAAELTATQRAFESELGVRSVLFRPPYAMTGYDYLEGVPALYSEATRLGYLFGGLDIDAFDYFVWTGDQLAQRVIDDVSDGNGQVVLLHDSGGDRRGTIEALPKIIDTLTAEGYRFVSTHELVGVAQEALIQPYVPETFANRAGSRIRATAMAVGARFGGVLALIAITAAVIGTARLAFIIAAAFLQRRRRQCQIMRPPFAGSVAVLVPAFNEEKVIAKTVAGLLASTLGERLTITVIDDGSSDRTSDVVRETFAGNSRVRVFRKENGGKAAALNYGIAMSREDVLVAIDGDTVLLPDAVEKLIRPFTDGRIGAVAGKVVVGNTINLLTRFQALEYLIGQGLERSAFEYFGAIGVVPGAIGAWRRTAIVEVGGYSTDTLAEDGDLTVALQRKGWKIVNALDAVALTEAPETLRPFLKQRFRWLFGTLQIAWKHKGAMAARPSGISLVTLPNIILQFLFTLMAPIMDAALLLLLVATAASLMLSAEPIDAPTLQLLAAFWIGFQTLDLIAASIGVRLGGGRVTLDTVFLVLLQRITYRQLLYVTAIRALLAAFKGTFVGWGKLVRTGRVMQPLT</sequence>
<reference evidence="10 11" key="1">
    <citation type="submission" date="2018-09" db="EMBL/GenBank/DDBJ databases">
        <title>Marinorhizobium profundi gen. nov., sp. nov., isolated from a deep-sea sediment sample from the New Britain Trench and proposal of Marinorhizobiaceae fam. nov. in the order Rhizobiales of the class Alphaproteobacteria.</title>
        <authorList>
            <person name="Cao J."/>
        </authorList>
    </citation>
    <scope>NUCLEOTIDE SEQUENCE [LARGE SCALE GENOMIC DNA]</scope>
    <source>
        <strain evidence="10 11">WS11</strain>
    </source>
</reference>
<evidence type="ECO:0000256" key="2">
    <source>
        <dbReference type="ARBA" id="ARBA00006739"/>
    </source>
</evidence>
<dbReference type="Gene3D" id="3.20.20.80">
    <property type="entry name" value="Glycosidases"/>
    <property type="match status" value="1"/>
</dbReference>